<dbReference type="Proteomes" id="UP000275385">
    <property type="component" value="Unassembled WGS sequence"/>
</dbReference>
<organism evidence="3 4">
    <name type="scientific">Coniochaeta pulveracea</name>
    <dbReference type="NCBI Taxonomy" id="177199"/>
    <lineage>
        <taxon>Eukaryota</taxon>
        <taxon>Fungi</taxon>
        <taxon>Dikarya</taxon>
        <taxon>Ascomycota</taxon>
        <taxon>Pezizomycotina</taxon>
        <taxon>Sordariomycetes</taxon>
        <taxon>Sordariomycetidae</taxon>
        <taxon>Coniochaetales</taxon>
        <taxon>Coniochaetaceae</taxon>
        <taxon>Coniochaeta</taxon>
    </lineage>
</organism>
<sequence>MVYFPGTDYRAHTSCMSEAQKYQGALYKDNKNKRAKTSETSTPSAPKPEAPKAEAPKEMAHAAYVEDVAEEYGQWRDYEYDSGDDKMSPANLPEAPTPPLQDEVNVNVFDYLVTNATPTASNVSLPRMPVQLSEDTQLVRFDAEKNGMMHDIDEKMQVDALVQYGTGPVHVSSFHTPAPKNDRKKKDSDKSDPKKDKKRKRLHVDTADQSMTDAPPILHTGLTGGLNKLMRPVFPSSPGYPGDHVGESPASPLKKSKQHKHSKRTEGATIGNSLMAMIVGTKTKTKKRKHSTSSTSPKTKKSGEHRHKLEGPKDQKLLEYRPGSKDGNDPHGAMILYKPRAEQFLGFIDKGPESEKGISLHKALKRYHRERSDSGQSTLSKPSEEKELWRSLRLRKNDRGEIVLFSV</sequence>
<name>A0A420Y369_9PEZI</name>
<feature type="region of interest" description="Disordered" evidence="1">
    <location>
        <begin position="367"/>
        <end position="388"/>
    </location>
</feature>
<protein>
    <recommendedName>
        <fullName evidence="2">Zinc finger C2H2 LYAR-type domain-containing protein</fullName>
    </recommendedName>
</protein>
<dbReference type="AlphaFoldDB" id="A0A420Y369"/>
<keyword evidence="4" id="KW-1185">Reference proteome</keyword>
<evidence type="ECO:0000259" key="2">
    <source>
        <dbReference type="Pfam" id="PF08790"/>
    </source>
</evidence>
<dbReference type="Pfam" id="PF08790">
    <property type="entry name" value="zf-LYAR"/>
    <property type="match status" value="1"/>
</dbReference>
<feature type="region of interest" description="Disordered" evidence="1">
    <location>
        <begin position="169"/>
        <end position="331"/>
    </location>
</feature>
<reference evidence="3 4" key="1">
    <citation type="submission" date="2018-08" db="EMBL/GenBank/DDBJ databases">
        <title>Draft genome of the lignicolous fungus Coniochaeta pulveracea.</title>
        <authorList>
            <person name="Borstlap C.J."/>
            <person name="De Witt R.N."/>
            <person name="Botha A."/>
            <person name="Volschenk H."/>
        </authorList>
    </citation>
    <scope>NUCLEOTIDE SEQUENCE [LARGE SCALE GENOMIC DNA]</scope>
    <source>
        <strain evidence="3 4">CAB683</strain>
    </source>
</reference>
<proteinExistence type="predicted"/>
<feature type="domain" description="Zinc finger C2H2 LYAR-type" evidence="2">
    <location>
        <begin position="2"/>
        <end position="22"/>
    </location>
</feature>
<feature type="region of interest" description="Disordered" evidence="1">
    <location>
        <begin position="26"/>
        <end position="58"/>
    </location>
</feature>
<evidence type="ECO:0000256" key="1">
    <source>
        <dbReference type="SAM" id="MobiDB-lite"/>
    </source>
</evidence>
<feature type="compositionally biased region" description="Basic and acidic residues" evidence="1">
    <location>
        <begin position="49"/>
        <end position="58"/>
    </location>
</feature>
<feature type="compositionally biased region" description="Basic residues" evidence="1">
    <location>
        <begin position="254"/>
        <end position="263"/>
    </location>
</feature>
<dbReference type="EMBL" id="QVQW01000058">
    <property type="protein sequence ID" value="RKU42309.1"/>
    <property type="molecule type" value="Genomic_DNA"/>
</dbReference>
<feature type="region of interest" description="Disordered" evidence="1">
    <location>
        <begin position="79"/>
        <end position="101"/>
    </location>
</feature>
<comment type="caution">
    <text evidence="3">The sequence shown here is derived from an EMBL/GenBank/DDBJ whole genome shotgun (WGS) entry which is preliminary data.</text>
</comment>
<accession>A0A420Y369</accession>
<feature type="compositionally biased region" description="Basic and acidic residues" evidence="1">
    <location>
        <begin position="307"/>
        <end position="329"/>
    </location>
</feature>
<evidence type="ECO:0000313" key="4">
    <source>
        <dbReference type="Proteomes" id="UP000275385"/>
    </source>
</evidence>
<dbReference type="OrthoDB" id="21474at2759"/>
<dbReference type="STRING" id="177199.A0A420Y369"/>
<evidence type="ECO:0000313" key="3">
    <source>
        <dbReference type="EMBL" id="RKU42309.1"/>
    </source>
</evidence>
<dbReference type="InterPro" id="IPR014898">
    <property type="entry name" value="Znf_C2H2_LYAR"/>
</dbReference>
<feature type="compositionally biased region" description="Basic and acidic residues" evidence="1">
    <location>
        <begin position="180"/>
        <end position="195"/>
    </location>
</feature>
<gene>
    <name evidence="3" type="ORF">DL546_003352</name>
</gene>